<dbReference type="Pfam" id="PF04397">
    <property type="entry name" value="LytTR"/>
    <property type="match status" value="1"/>
</dbReference>
<evidence type="ECO:0000256" key="1">
    <source>
        <dbReference type="PROSITE-ProRule" id="PRU00169"/>
    </source>
</evidence>
<reference evidence="3 4" key="1">
    <citation type="submission" date="2016-10" db="EMBL/GenBank/DDBJ databases">
        <authorList>
            <person name="de Groot N.N."/>
        </authorList>
    </citation>
    <scope>NUCLEOTIDE SEQUENCE [LARGE SCALE GENOMIC DNA]</scope>
    <source>
        <strain evidence="4">E92,LMG 26720,CCM 7988</strain>
    </source>
</reference>
<dbReference type="PROSITE" id="PS50110">
    <property type="entry name" value="RESPONSE_REGULATORY"/>
    <property type="match status" value="1"/>
</dbReference>
<dbReference type="Gene3D" id="2.40.50.1020">
    <property type="entry name" value="LytTr DNA-binding domain"/>
    <property type="match status" value="1"/>
</dbReference>
<dbReference type="InterPro" id="IPR007492">
    <property type="entry name" value="LytTR_DNA-bd_dom"/>
</dbReference>
<evidence type="ECO:0000313" key="3">
    <source>
        <dbReference type="EMBL" id="SFQ24446.1"/>
    </source>
</evidence>
<gene>
    <name evidence="3" type="ORF">SAMN04515674_1132</name>
</gene>
<dbReference type="SMART" id="SM00850">
    <property type="entry name" value="LytTR"/>
    <property type="match status" value="1"/>
</dbReference>
<dbReference type="Proteomes" id="UP000199306">
    <property type="component" value="Unassembled WGS sequence"/>
</dbReference>
<comment type="caution">
    <text evidence="1">Lacks conserved residue(s) required for the propagation of feature annotation.</text>
</comment>
<protein>
    <submittedName>
        <fullName evidence="3">DNA-binding response regulator, LytR/AlgR family</fullName>
    </submittedName>
</protein>
<dbReference type="GO" id="GO:0000160">
    <property type="term" value="P:phosphorelay signal transduction system"/>
    <property type="evidence" value="ECO:0007669"/>
    <property type="project" value="InterPro"/>
</dbReference>
<name>A0A1I5WY29_9BACT</name>
<dbReference type="OrthoDB" id="983052at2"/>
<dbReference type="Gene3D" id="3.40.50.2300">
    <property type="match status" value="1"/>
</dbReference>
<evidence type="ECO:0000259" key="2">
    <source>
        <dbReference type="PROSITE" id="PS50110"/>
    </source>
</evidence>
<organism evidence="3 4">
    <name type="scientific">Pseudarcicella hirudinis</name>
    <dbReference type="NCBI Taxonomy" id="1079859"/>
    <lineage>
        <taxon>Bacteria</taxon>
        <taxon>Pseudomonadati</taxon>
        <taxon>Bacteroidota</taxon>
        <taxon>Cytophagia</taxon>
        <taxon>Cytophagales</taxon>
        <taxon>Flectobacillaceae</taxon>
        <taxon>Pseudarcicella</taxon>
    </lineage>
</organism>
<accession>A0A1I5WY29</accession>
<keyword evidence="3" id="KW-0238">DNA-binding</keyword>
<feature type="domain" description="Response regulatory" evidence="2">
    <location>
        <begin position="6"/>
        <end position="118"/>
    </location>
</feature>
<proteinExistence type="predicted"/>
<dbReference type="EMBL" id="FOXH01000013">
    <property type="protein sequence ID" value="SFQ24446.1"/>
    <property type="molecule type" value="Genomic_DNA"/>
</dbReference>
<dbReference type="GO" id="GO:0003677">
    <property type="term" value="F:DNA binding"/>
    <property type="evidence" value="ECO:0007669"/>
    <property type="project" value="UniProtKB-KW"/>
</dbReference>
<sequence>MKIRKCIIITDYETKLNSSIQDYIKKIPFLEIIKICSDYIEAMQILGEEKISLIFLEINNADNPGFILLKTFPNLPPAIAIAHSEEFAVQCYELGNVCDYLVKPFLFERFLLAVNRSLTLRIAGSAGIQEEDFIFLKAGRKTQKFIPSSIDFVEAYGIYSKIWSNGQMSLVNQSILYLSEALNNDIHIRVHKSYIVNISRITSFNHQFIWLGQTKIPIGVSFRTRIKGILPHFNKSDMRLEDDIENLIP</sequence>
<dbReference type="RefSeq" id="WP_092018716.1">
    <property type="nucleotide sequence ID" value="NZ_FOXH01000013.1"/>
</dbReference>
<dbReference type="SUPFAM" id="SSF52172">
    <property type="entry name" value="CheY-like"/>
    <property type="match status" value="1"/>
</dbReference>
<evidence type="ECO:0000313" key="4">
    <source>
        <dbReference type="Proteomes" id="UP000199306"/>
    </source>
</evidence>
<dbReference type="InterPro" id="IPR011006">
    <property type="entry name" value="CheY-like_superfamily"/>
</dbReference>
<keyword evidence="4" id="KW-1185">Reference proteome</keyword>
<dbReference type="InterPro" id="IPR001789">
    <property type="entry name" value="Sig_transdc_resp-reg_receiver"/>
</dbReference>
<dbReference type="STRING" id="1079859.SAMN04515674_1132"/>
<dbReference type="AlphaFoldDB" id="A0A1I5WY29"/>